<dbReference type="EMBL" id="WTYV01000003">
    <property type="protein sequence ID" value="MXO71932.1"/>
    <property type="molecule type" value="Genomic_DNA"/>
</dbReference>
<evidence type="ECO:0000259" key="6">
    <source>
        <dbReference type="PROSITE" id="PS51296"/>
    </source>
</evidence>
<dbReference type="GO" id="GO:0016491">
    <property type="term" value="F:oxidoreductase activity"/>
    <property type="evidence" value="ECO:0007669"/>
    <property type="project" value="UniProtKB-KW"/>
</dbReference>
<keyword evidence="1" id="KW-0001">2Fe-2S</keyword>
<evidence type="ECO:0000256" key="4">
    <source>
        <dbReference type="ARBA" id="ARBA00023004"/>
    </source>
</evidence>
<sequence>MPAYVRNLWYMAAWEHEVPDGGMLSRKLLDQAWLVHRLESGAYAMLEDRCPHRFVPLSMGRKQGDVVHCRYHGLGFGPDGACVHTPFPASPPGHVKAATMPVVARYRALWFWPGDPALADPSLIPDFAFLDSYRPMTRGHLVMQGNYELVTDNLMDLTHAEFLHVETFGVNGSLFESGAQTVQQEADGAIWNKWTMTDARAPAWAKPVLGEGARVDQKLHMRWHAPASMALLVEIGKAGTAYGVHLLPPMLNPHIITPETQGSSHYFYDHEPTEQARDMAMQVFVEEDEPMIEAAQAALGETDFWDARPAILKTDAAAIRCRRALMQLRRREAGEAEAP</sequence>
<dbReference type="Gene3D" id="3.90.380.10">
    <property type="entry name" value="Naphthalene 1,2-dioxygenase Alpha Subunit, Chain A, domain 1"/>
    <property type="match status" value="1"/>
</dbReference>
<dbReference type="Pfam" id="PF00355">
    <property type="entry name" value="Rieske"/>
    <property type="match status" value="1"/>
</dbReference>
<keyword evidence="8" id="KW-1185">Reference proteome</keyword>
<dbReference type="SUPFAM" id="SSF50022">
    <property type="entry name" value="ISP domain"/>
    <property type="match status" value="1"/>
</dbReference>
<evidence type="ECO:0000256" key="1">
    <source>
        <dbReference type="ARBA" id="ARBA00022714"/>
    </source>
</evidence>
<dbReference type="PROSITE" id="PS51296">
    <property type="entry name" value="RIESKE"/>
    <property type="match status" value="1"/>
</dbReference>
<gene>
    <name evidence="7" type="ORF">GRI99_09825</name>
</gene>
<dbReference type="PANTHER" id="PTHR21266:SF60">
    <property type="entry name" value="3-KETOSTEROID-9-ALPHA-MONOOXYGENASE, OXYGENASE COMPONENT"/>
    <property type="match status" value="1"/>
</dbReference>
<evidence type="ECO:0000256" key="3">
    <source>
        <dbReference type="ARBA" id="ARBA00023002"/>
    </source>
</evidence>
<accession>A0A844YXN1</accession>
<dbReference type="PANTHER" id="PTHR21266">
    <property type="entry name" value="IRON-SULFUR DOMAIN CONTAINING PROTEIN"/>
    <property type="match status" value="1"/>
</dbReference>
<organism evidence="7 8">
    <name type="scientific">Alteraurantiacibacter buctensis</name>
    <dbReference type="NCBI Taxonomy" id="1503981"/>
    <lineage>
        <taxon>Bacteria</taxon>
        <taxon>Pseudomonadati</taxon>
        <taxon>Pseudomonadota</taxon>
        <taxon>Alphaproteobacteria</taxon>
        <taxon>Sphingomonadales</taxon>
        <taxon>Erythrobacteraceae</taxon>
        <taxon>Alteraurantiacibacter</taxon>
    </lineage>
</organism>
<dbReference type="InterPro" id="IPR017941">
    <property type="entry name" value="Rieske_2Fe-2S"/>
</dbReference>
<evidence type="ECO:0000313" key="8">
    <source>
        <dbReference type="Proteomes" id="UP000466966"/>
    </source>
</evidence>
<dbReference type="InterPro" id="IPR044043">
    <property type="entry name" value="VanA_C_cat"/>
</dbReference>
<keyword evidence="4" id="KW-0408">Iron</keyword>
<proteinExistence type="predicted"/>
<dbReference type="InterPro" id="IPR036922">
    <property type="entry name" value="Rieske_2Fe-2S_sf"/>
</dbReference>
<comment type="caution">
    <text evidence="7">The sequence shown here is derived from an EMBL/GenBank/DDBJ whole genome shotgun (WGS) entry which is preliminary data.</text>
</comment>
<dbReference type="GO" id="GO:0051537">
    <property type="term" value="F:2 iron, 2 sulfur cluster binding"/>
    <property type="evidence" value="ECO:0007669"/>
    <property type="project" value="UniProtKB-KW"/>
</dbReference>
<reference evidence="7 8" key="1">
    <citation type="submission" date="2019-12" db="EMBL/GenBank/DDBJ databases">
        <title>Genomic-based taxomic classification of the family Erythrobacteraceae.</title>
        <authorList>
            <person name="Xu L."/>
        </authorList>
    </citation>
    <scope>NUCLEOTIDE SEQUENCE [LARGE SCALE GENOMIC DNA]</scope>
    <source>
        <strain evidence="7 8">M0322</strain>
    </source>
</reference>
<name>A0A844YXN1_9SPHN</name>
<feature type="domain" description="Rieske" evidence="6">
    <location>
        <begin position="9"/>
        <end position="111"/>
    </location>
</feature>
<dbReference type="SUPFAM" id="SSF55961">
    <property type="entry name" value="Bet v1-like"/>
    <property type="match status" value="1"/>
</dbReference>
<dbReference type="Proteomes" id="UP000466966">
    <property type="component" value="Unassembled WGS sequence"/>
</dbReference>
<dbReference type="GO" id="GO:0046872">
    <property type="term" value="F:metal ion binding"/>
    <property type="evidence" value="ECO:0007669"/>
    <property type="project" value="UniProtKB-KW"/>
</dbReference>
<protein>
    <submittedName>
        <fullName evidence="7">Rieske 2Fe-2S domain-containing protein</fullName>
    </submittedName>
</protein>
<dbReference type="Pfam" id="PF19112">
    <property type="entry name" value="VanA_C"/>
    <property type="match status" value="1"/>
</dbReference>
<dbReference type="InterPro" id="IPR050584">
    <property type="entry name" value="Cholesterol_7-desaturase"/>
</dbReference>
<dbReference type="RefSeq" id="WP_160771862.1">
    <property type="nucleotide sequence ID" value="NZ_WTYV01000003.1"/>
</dbReference>
<evidence type="ECO:0000313" key="7">
    <source>
        <dbReference type="EMBL" id="MXO71932.1"/>
    </source>
</evidence>
<keyword evidence="5" id="KW-0411">Iron-sulfur</keyword>
<evidence type="ECO:0000256" key="5">
    <source>
        <dbReference type="ARBA" id="ARBA00023014"/>
    </source>
</evidence>
<keyword evidence="3" id="KW-0560">Oxidoreductase</keyword>
<keyword evidence="2" id="KW-0479">Metal-binding</keyword>
<dbReference type="OrthoDB" id="7418829at2"/>
<evidence type="ECO:0000256" key="2">
    <source>
        <dbReference type="ARBA" id="ARBA00022723"/>
    </source>
</evidence>
<dbReference type="AlphaFoldDB" id="A0A844YXN1"/>
<dbReference type="Gene3D" id="2.102.10.10">
    <property type="entry name" value="Rieske [2Fe-2S] iron-sulphur domain"/>
    <property type="match status" value="1"/>
</dbReference>